<protein>
    <submittedName>
        <fullName evidence="3">HesA/MoeB/ThiF family protein</fullName>
    </submittedName>
</protein>
<evidence type="ECO:0000259" key="2">
    <source>
        <dbReference type="Pfam" id="PF00899"/>
    </source>
</evidence>
<dbReference type="SUPFAM" id="SSF69572">
    <property type="entry name" value="Activating enzymes of the ubiquitin-like proteins"/>
    <property type="match status" value="1"/>
</dbReference>
<name>A0ABR7Q714_9FLAO</name>
<dbReference type="CDD" id="cd00757">
    <property type="entry name" value="ThiF_MoeB_HesA_family"/>
    <property type="match status" value="1"/>
</dbReference>
<keyword evidence="4" id="KW-1185">Reference proteome</keyword>
<dbReference type="Proteomes" id="UP000619238">
    <property type="component" value="Unassembled WGS sequence"/>
</dbReference>
<feature type="transmembrane region" description="Helical" evidence="1">
    <location>
        <begin position="20"/>
        <end position="41"/>
    </location>
</feature>
<comment type="caution">
    <text evidence="3">The sequence shown here is derived from an EMBL/GenBank/DDBJ whole genome shotgun (WGS) entry which is preliminary data.</text>
</comment>
<dbReference type="Pfam" id="PF00899">
    <property type="entry name" value="ThiF"/>
    <property type="match status" value="1"/>
</dbReference>
<dbReference type="InterPro" id="IPR045886">
    <property type="entry name" value="ThiF/MoeB/HesA"/>
</dbReference>
<keyword evidence="1" id="KW-0812">Transmembrane</keyword>
<dbReference type="PANTHER" id="PTHR10953:SF102">
    <property type="entry name" value="ADENYLYLTRANSFERASE AND SULFURTRANSFERASE MOCS3"/>
    <property type="match status" value="1"/>
</dbReference>
<dbReference type="InterPro" id="IPR035985">
    <property type="entry name" value="Ubiquitin-activating_enz"/>
</dbReference>
<dbReference type="PANTHER" id="PTHR10953">
    <property type="entry name" value="UBIQUITIN-ACTIVATING ENZYME E1"/>
    <property type="match status" value="1"/>
</dbReference>
<dbReference type="EMBL" id="JACGWS010000003">
    <property type="protein sequence ID" value="MBC8754361.1"/>
    <property type="molecule type" value="Genomic_DNA"/>
</dbReference>
<evidence type="ECO:0000256" key="1">
    <source>
        <dbReference type="SAM" id="Phobius"/>
    </source>
</evidence>
<dbReference type="Gene3D" id="3.40.50.720">
    <property type="entry name" value="NAD(P)-binding Rossmann-like Domain"/>
    <property type="match status" value="1"/>
</dbReference>
<feature type="domain" description="THIF-type NAD/FAD binding fold" evidence="2">
    <location>
        <begin position="11"/>
        <end position="224"/>
    </location>
</feature>
<accession>A0ABR7Q714</accession>
<evidence type="ECO:0000313" key="3">
    <source>
        <dbReference type="EMBL" id="MBC8754361.1"/>
    </source>
</evidence>
<proteinExistence type="predicted"/>
<keyword evidence="1" id="KW-0472">Membrane</keyword>
<evidence type="ECO:0000313" key="4">
    <source>
        <dbReference type="Proteomes" id="UP000619238"/>
    </source>
</evidence>
<gene>
    <name evidence="3" type="ORF">H2O64_06740</name>
</gene>
<dbReference type="RefSeq" id="WP_187561400.1">
    <property type="nucleotide sequence ID" value="NZ_JACGWS010000003.1"/>
</dbReference>
<dbReference type="InterPro" id="IPR000594">
    <property type="entry name" value="ThiF_NAD_FAD-bd"/>
</dbReference>
<organism evidence="3 4">
    <name type="scientific">Kordia aestuariivivens</name>
    <dbReference type="NCBI Taxonomy" id="2759037"/>
    <lineage>
        <taxon>Bacteria</taxon>
        <taxon>Pseudomonadati</taxon>
        <taxon>Bacteroidota</taxon>
        <taxon>Flavobacteriia</taxon>
        <taxon>Flavobacteriales</taxon>
        <taxon>Flavobacteriaceae</taxon>
        <taxon>Kordia</taxon>
    </lineage>
</organism>
<reference evidence="3 4" key="1">
    <citation type="submission" date="2020-07" db="EMBL/GenBank/DDBJ databases">
        <title>Description of Kordia aestuariivivens sp. nov., isolated from a tidal flat.</title>
        <authorList>
            <person name="Park S."/>
            <person name="Yoon J.-H."/>
        </authorList>
    </citation>
    <scope>NUCLEOTIDE SEQUENCE [LARGE SCALE GENOMIC DNA]</scope>
    <source>
        <strain evidence="3 4">YSTF-M3</strain>
    </source>
</reference>
<sequence length="226" mass="25331">MLENEEHSAHLKQKLQNTHIVAVGCGGLGCASLLSLALLGIGKLTIIDDDRVEMNNLQRQILFDLTTVGEYKCDVAKAQLEARSKATEIVIFKERLTSKNSEQLLQQADIVLDCTDNYATRLLIDTVCAKHSIPMVYTGVKGMEGHISVFNYKDGKSLAETFENDQEIFQNEDCNDSRVMPQIVTMAASFQVNEVIKMLQDSSEVLQGKLQVFNLLKNVFRVYKLK</sequence>
<keyword evidence="1" id="KW-1133">Transmembrane helix</keyword>